<sequence>MLQEPQIPKGVLKPNKMNLLFFLLGAEVVTRQKGNISAATGRKKNHDVRWYGDVRDGDAEKQTLVSK</sequence>
<dbReference type="AlphaFoldDB" id="A0A6J4SPD0"/>
<gene>
    <name evidence="1" type="ORF">AVDCRST_MAG96-1944</name>
</gene>
<organism evidence="1">
    <name type="scientific">uncultured Segetibacter sp</name>
    <dbReference type="NCBI Taxonomy" id="481133"/>
    <lineage>
        <taxon>Bacteria</taxon>
        <taxon>Pseudomonadati</taxon>
        <taxon>Bacteroidota</taxon>
        <taxon>Chitinophagia</taxon>
        <taxon>Chitinophagales</taxon>
        <taxon>Chitinophagaceae</taxon>
        <taxon>Segetibacter</taxon>
        <taxon>environmental samples</taxon>
    </lineage>
</organism>
<dbReference type="EMBL" id="CADCVN010000749">
    <property type="protein sequence ID" value="CAA9500523.1"/>
    <property type="molecule type" value="Genomic_DNA"/>
</dbReference>
<reference evidence="1" key="1">
    <citation type="submission" date="2020-02" db="EMBL/GenBank/DDBJ databases">
        <authorList>
            <person name="Meier V. D."/>
        </authorList>
    </citation>
    <scope>NUCLEOTIDE SEQUENCE</scope>
    <source>
        <strain evidence="1">AVDCRST_MAG96</strain>
    </source>
</reference>
<protein>
    <submittedName>
        <fullName evidence="1">Uncharacterized protein</fullName>
    </submittedName>
</protein>
<accession>A0A6J4SPD0</accession>
<name>A0A6J4SPD0_9BACT</name>
<proteinExistence type="predicted"/>
<evidence type="ECO:0000313" key="1">
    <source>
        <dbReference type="EMBL" id="CAA9500523.1"/>
    </source>
</evidence>